<evidence type="ECO:0000313" key="2">
    <source>
        <dbReference type="Proteomes" id="UP001497700"/>
    </source>
</evidence>
<evidence type="ECO:0000313" key="1">
    <source>
        <dbReference type="EMBL" id="KAI4865512.1"/>
    </source>
</evidence>
<organism evidence="1 2">
    <name type="scientific">Hypoxylon rubiginosum</name>
    <dbReference type="NCBI Taxonomy" id="110542"/>
    <lineage>
        <taxon>Eukaryota</taxon>
        <taxon>Fungi</taxon>
        <taxon>Dikarya</taxon>
        <taxon>Ascomycota</taxon>
        <taxon>Pezizomycotina</taxon>
        <taxon>Sordariomycetes</taxon>
        <taxon>Xylariomycetidae</taxon>
        <taxon>Xylariales</taxon>
        <taxon>Hypoxylaceae</taxon>
        <taxon>Hypoxylon</taxon>
    </lineage>
</organism>
<comment type="caution">
    <text evidence="1">The sequence shown here is derived from an EMBL/GenBank/DDBJ whole genome shotgun (WGS) entry which is preliminary data.</text>
</comment>
<keyword evidence="2" id="KW-1185">Reference proteome</keyword>
<reference evidence="1 2" key="1">
    <citation type="journal article" date="2022" name="New Phytol.">
        <title>Ecological generalism drives hyperdiversity of secondary metabolite gene clusters in xylarialean endophytes.</title>
        <authorList>
            <person name="Franco M.E.E."/>
            <person name="Wisecaver J.H."/>
            <person name="Arnold A.E."/>
            <person name="Ju Y.M."/>
            <person name="Slot J.C."/>
            <person name="Ahrendt S."/>
            <person name="Moore L.P."/>
            <person name="Eastman K.E."/>
            <person name="Scott K."/>
            <person name="Konkel Z."/>
            <person name="Mondo S.J."/>
            <person name="Kuo A."/>
            <person name="Hayes R.D."/>
            <person name="Haridas S."/>
            <person name="Andreopoulos B."/>
            <person name="Riley R."/>
            <person name="LaButti K."/>
            <person name="Pangilinan J."/>
            <person name="Lipzen A."/>
            <person name="Amirebrahimi M."/>
            <person name="Yan J."/>
            <person name="Adam C."/>
            <person name="Keymanesh K."/>
            <person name="Ng V."/>
            <person name="Louie K."/>
            <person name="Northen T."/>
            <person name="Drula E."/>
            <person name="Henrissat B."/>
            <person name="Hsieh H.M."/>
            <person name="Youens-Clark K."/>
            <person name="Lutzoni F."/>
            <person name="Miadlikowska J."/>
            <person name="Eastwood D.C."/>
            <person name="Hamelin R.C."/>
            <person name="Grigoriev I.V."/>
            <person name="U'Ren J.M."/>
        </authorList>
    </citation>
    <scope>NUCLEOTIDE SEQUENCE [LARGE SCALE GENOMIC DNA]</scope>
    <source>
        <strain evidence="1 2">CBS 119005</strain>
    </source>
</reference>
<dbReference type="Proteomes" id="UP001497700">
    <property type="component" value="Unassembled WGS sequence"/>
</dbReference>
<accession>A0ACB9Z1Z4</accession>
<name>A0ACB9Z1Z4_9PEZI</name>
<sequence>MEQSPSKYSSQRISGKEHIPIYPRGFIAVRIIQLIIAIICLGLSAFGIVYIAFAGDALTLFTAIVTLITSIYCLVARYGPPKAYNYWAILGLDIFLVIFWLISFAVLAAQVAAAFAYYSSLSDYYNDYYDYNDLSDYDTAVTVYGSCLAAAAGLGGVEFLLYVISLSIHGVMLHRHRKAGLKAMPVSTASGPVQVPVGEPIGGEKFQMQPQAAQVYPQQAVPMAGSPPPQQNFYPSQSPSPLSAQPTGNISTPAQPHPVNLGQPIYEAPVNTQQYHAAQ</sequence>
<protein>
    <submittedName>
        <fullName evidence="1">Uncharacterized protein</fullName>
    </submittedName>
</protein>
<gene>
    <name evidence="1" type="ORF">F4820DRAFT_448002</name>
</gene>
<proteinExistence type="predicted"/>
<dbReference type="EMBL" id="MU393471">
    <property type="protein sequence ID" value="KAI4865512.1"/>
    <property type="molecule type" value="Genomic_DNA"/>
</dbReference>